<dbReference type="OrthoDB" id="3270804at2759"/>
<protein>
    <recommendedName>
        <fullName evidence="1">Ribonuclease H1 N-terminal domain-containing protein</fullName>
    </recommendedName>
</protein>
<gene>
    <name evidence="2" type="ORF">BDN71DRAFT_107014</name>
</gene>
<comment type="caution">
    <text evidence="2">The sequence shown here is derived from an EMBL/GenBank/DDBJ whole genome shotgun (WGS) entry which is preliminary data.</text>
</comment>
<dbReference type="Gene3D" id="3.40.970.10">
    <property type="entry name" value="Ribonuclease H1, N-terminal domain"/>
    <property type="match status" value="1"/>
</dbReference>
<dbReference type="Pfam" id="PF01693">
    <property type="entry name" value="Cauli_VI"/>
    <property type="match status" value="1"/>
</dbReference>
<sequence length="140" mass="16051">MIEYKDISLLLQPLHTSIRRSCLTSYSLPSHLQSLALFNTECFPLAPECMSPNSYWWNHQQYYRWYAVVIGREVGVFQHWHHNVEPLVTNVPGWLCRGFSFADAETIFLSACTLPVFINSVVPPPSSCRYVVICNVIPST</sequence>
<name>A0A9P5ZSG1_PLEER</name>
<dbReference type="SUPFAM" id="SSF55658">
    <property type="entry name" value="L9 N-domain-like"/>
    <property type="match status" value="1"/>
</dbReference>
<reference evidence="2" key="1">
    <citation type="submission" date="2020-11" db="EMBL/GenBank/DDBJ databases">
        <authorList>
            <consortium name="DOE Joint Genome Institute"/>
            <person name="Ahrendt S."/>
            <person name="Riley R."/>
            <person name="Andreopoulos W."/>
            <person name="Labutti K."/>
            <person name="Pangilinan J."/>
            <person name="Ruiz-Duenas F.J."/>
            <person name="Barrasa J.M."/>
            <person name="Sanchez-Garcia M."/>
            <person name="Camarero S."/>
            <person name="Miyauchi S."/>
            <person name="Serrano A."/>
            <person name="Linde D."/>
            <person name="Babiker R."/>
            <person name="Drula E."/>
            <person name="Ayuso-Fernandez I."/>
            <person name="Pacheco R."/>
            <person name="Padilla G."/>
            <person name="Ferreira P."/>
            <person name="Barriuso J."/>
            <person name="Kellner H."/>
            <person name="Castanera R."/>
            <person name="Alfaro M."/>
            <person name="Ramirez L."/>
            <person name="Pisabarro A.G."/>
            <person name="Kuo A."/>
            <person name="Tritt A."/>
            <person name="Lipzen A."/>
            <person name="He G."/>
            <person name="Yan M."/>
            <person name="Ng V."/>
            <person name="Cullen D."/>
            <person name="Martin F."/>
            <person name="Rosso M.-N."/>
            <person name="Henrissat B."/>
            <person name="Hibbett D."/>
            <person name="Martinez A.T."/>
            <person name="Grigoriev I.V."/>
        </authorList>
    </citation>
    <scope>NUCLEOTIDE SEQUENCE</scope>
    <source>
        <strain evidence="2">ATCC 90797</strain>
    </source>
</reference>
<evidence type="ECO:0000259" key="1">
    <source>
        <dbReference type="Pfam" id="PF01693"/>
    </source>
</evidence>
<dbReference type="InterPro" id="IPR009027">
    <property type="entry name" value="Ribosomal_bL9/RNase_H1_N"/>
</dbReference>
<dbReference type="InterPro" id="IPR011320">
    <property type="entry name" value="RNase_H1_N"/>
</dbReference>
<evidence type="ECO:0000313" key="3">
    <source>
        <dbReference type="Proteomes" id="UP000807025"/>
    </source>
</evidence>
<feature type="domain" description="Ribonuclease H1 N-terminal" evidence="1">
    <location>
        <begin position="65"/>
        <end position="100"/>
    </location>
</feature>
<accession>A0A9P5ZSG1</accession>
<keyword evidence="3" id="KW-1185">Reference proteome</keyword>
<dbReference type="EMBL" id="MU154628">
    <property type="protein sequence ID" value="KAF9490996.1"/>
    <property type="molecule type" value="Genomic_DNA"/>
</dbReference>
<dbReference type="Proteomes" id="UP000807025">
    <property type="component" value="Unassembled WGS sequence"/>
</dbReference>
<dbReference type="InterPro" id="IPR037056">
    <property type="entry name" value="RNase_H1_N_sf"/>
</dbReference>
<proteinExistence type="predicted"/>
<dbReference type="AlphaFoldDB" id="A0A9P5ZSG1"/>
<organism evidence="2 3">
    <name type="scientific">Pleurotus eryngii</name>
    <name type="common">Boletus of the steppes</name>
    <dbReference type="NCBI Taxonomy" id="5323"/>
    <lineage>
        <taxon>Eukaryota</taxon>
        <taxon>Fungi</taxon>
        <taxon>Dikarya</taxon>
        <taxon>Basidiomycota</taxon>
        <taxon>Agaricomycotina</taxon>
        <taxon>Agaricomycetes</taxon>
        <taxon>Agaricomycetidae</taxon>
        <taxon>Agaricales</taxon>
        <taxon>Pleurotineae</taxon>
        <taxon>Pleurotaceae</taxon>
        <taxon>Pleurotus</taxon>
    </lineage>
</organism>
<evidence type="ECO:0000313" key="2">
    <source>
        <dbReference type="EMBL" id="KAF9490996.1"/>
    </source>
</evidence>